<dbReference type="SUPFAM" id="SSF55729">
    <property type="entry name" value="Acyl-CoA N-acyltransferases (Nat)"/>
    <property type="match status" value="1"/>
</dbReference>
<dbReference type="AlphaFoldDB" id="A0A5P2D486"/>
<dbReference type="Pfam" id="PF12746">
    <property type="entry name" value="GNAT_acetyltran"/>
    <property type="match status" value="1"/>
</dbReference>
<name>A0A5P2D486_STRVZ</name>
<dbReference type="InterPro" id="IPR027365">
    <property type="entry name" value="GNAT_acetyltra_YdfB-like"/>
</dbReference>
<dbReference type="EMBL" id="CP029190">
    <property type="protein sequence ID" value="QES49370.1"/>
    <property type="molecule type" value="Genomic_DNA"/>
</dbReference>
<dbReference type="GO" id="GO:0016740">
    <property type="term" value="F:transferase activity"/>
    <property type="evidence" value="ECO:0007669"/>
    <property type="project" value="UniProtKB-KW"/>
</dbReference>
<accession>A0A5P2D486</accession>
<dbReference type="Proteomes" id="UP000325211">
    <property type="component" value="Chromosome"/>
</dbReference>
<dbReference type="Gene3D" id="3.40.630.30">
    <property type="match status" value="1"/>
</dbReference>
<dbReference type="RefSeq" id="WP_150208951.1">
    <property type="nucleotide sequence ID" value="NZ_CP029190.1"/>
</dbReference>
<protein>
    <submittedName>
        <fullName evidence="1">GNAT family N-acetyltransferase</fullName>
    </submittedName>
</protein>
<reference evidence="1 2" key="1">
    <citation type="submission" date="2018-05" db="EMBL/GenBank/DDBJ databases">
        <title>Streptomyces venezuelae.</title>
        <authorList>
            <person name="Kim W."/>
            <person name="Lee N."/>
            <person name="Cho B.-K."/>
        </authorList>
    </citation>
    <scope>NUCLEOTIDE SEQUENCE [LARGE SCALE GENOMIC DNA]</scope>
    <source>
        <strain evidence="1 2">ATCC 21782</strain>
    </source>
</reference>
<keyword evidence="1" id="KW-0808">Transferase</keyword>
<proteinExistence type="predicted"/>
<dbReference type="OrthoDB" id="3570754at2"/>
<evidence type="ECO:0000313" key="1">
    <source>
        <dbReference type="EMBL" id="QES49370.1"/>
    </source>
</evidence>
<organism evidence="1 2">
    <name type="scientific">Streptomyces venezuelae</name>
    <dbReference type="NCBI Taxonomy" id="54571"/>
    <lineage>
        <taxon>Bacteria</taxon>
        <taxon>Bacillati</taxon>
        <taxon>Actinomycetota</taxon>
        <taxon>Actinomycetes</taxon>
        <taxon>Kitasatosporales</taxon>
        <taxon>Streptomycetaceae</taxon>
        <taxon>Streptomyces</taxon>
    </lineage>
</organism>
<evidence type="ECO:0000313" key="2">
    <source>
        <dbReference type="Proteomes" id="UP000325211"/>
    </source>
</evidence>
<sequence>MIEILSHDRLPTLAARFPTAAAGPGALVEHVLETGTGRWWADRAEGPRVLAVSCGDQVLLRGDPGALAPGALAPFALSYVEAPSRFGGALWSAFDRVTPWERMVYVHQQPAASHRVPRGVTVRRLTAADTAALAAFTGTGAAAGTGAASGAGAAAGTGAASGAATGTGAASGSRAGTGVDGSWILGSWGGPERLAATGCAWAAFAEGRIAALACTRFRGSAYDDVAVLTHPDHRRRHLALACVAGLTGDIAARGRTASWCCSRDNRASRLLAWTAGFRLVREYVHHVTGRPALRGVSGSRIPA</sequence>
<gene>
    <name evidence="1" type="ORF">DEJ50_17710</name>
</gene>
<dbReference type="InterPro" id="IPR016181">
    <property type="entry name" value="Acyl_CoA_acyltransferase"/>
</dbReference>